<dbReference type="EMBL" id="CAJNNV010010203">
    <property type="protein sequence ID" value="CAE8598351.1"/>
    <property type="molecule type" value="Genomic_DNA"/>
</dbReference>
<organism evidence="2 3">
    <name type="scientific">Polarella glacialis</name>
    <name type="common">Dinoflagellate</name>
    <dbReference type="NCBI Taxonomy" id="89957"/>
    <lineage>
        <taxon>Eukaryota</taxon>
        <taxon>Sar</taxon>
        <taxon>Alveolata</taxon>
        <taxon>Dinophyceae</taxon>
        <taxon>Suessiales</taxon>
        <taxon>Suessiaceae</taxon>
        <taxon>Polarella</taxon>
    </lineage>
</organism>
<dbReference type="Proteomes" id="UP000654075">
    <property type="component" value="Unassembled WGS sequence"/>
</dbReference>
<feature type="compositionally biased region" description="Low complexity" evidence="1">
    <location>
        <begin position="1"/>
        <end position="13"/>
    </location>
</feature>
<dbReference type="OrthoDB" id="274765at2759"/>
<feature type="non-terminal residue" evidence="2">
    <location>
        <position position="1"/>
    </location>
</feature>
<proteinExistence type="predicted"/>
<keyword evidence="3" id="KW-1185">Reference proteome</keyword>
<reference evidence="2" key="1">
    <citation type="submission" date="2021-02" db="EMBL/GenBank/DDBJ databases">
        <authorList>
            <person name="Dougan E. K."/>
            <person name="Rhodes N."/>
            <person name="Thang M."/>
            <person name="Chan C."/>
        </authorList>
    </citation>
    <scope>NUCLEOTIDE SEQUENCE</scope>
</reference>
<protein>
    <submittedName>
        <fullName evidence="2">Uncharacterized protein</fullName>
    </submittedName>
</protein>
<dbReference type="AlphaFoldDB" id="A0A813EJE9"/>
<name>A0A813EJE9_POLGL</name>
<evidence type="ECO:0000313" key="2">
    <source>
        <dbReference type="EMBL" id="CAE8598351.1"/>
    </source>
</evidence>
<dbReference type="InterPro" id="IPR040807">
    <property type="entry name" value="DUF5522"/>
</dbReference>
<comment type="caution">
    <text evidence="2">The sequence shown here is derived from an EMBL/GenBank/DDBJ whole genome shotgun (WGS) entry which is preliminary data.</text>
</comment>
<dbReference type="Pfam" id="PF17653">
    <property type="entry name" value="DUF5522"/>
    <property type="match status" value="1"/>
</dbReference>
<evidence type="ECO:0000256" key="1">
    <source>
        <dbReference type="SAM" id="MobiDB-lite"/>
    </source>
</evidence>
<evidence type="ECO:0000313" key="3">
    <source>
        <dbReference type="Proteomes" id="UP000654075"/>
    </source>
</evidence>
<feature type="region of interest" description="Disordered" evidence="1">
    <location>
        <begin position="1"/>
        <end position="44"/>
    </location>
</feature>
<gene>
    <name evidence="2" type="ORF">PGLA1383_LOCUS16760</name>
</gene>
<feature type="compositionally biased region" description="Polar residues" evidence="1">
    <location>
        <begin position="22"/>
        <end position="31"/>
    </location>
</feature>
<accession>A0A813EJE9</accession>
<sequence length="155" mass="16501">DVAAASPADSAKAQLRRPTSPAEKTTTSLADQAQLPRPRRALGPLSLQEVKEASEEGDAVAIKALSDLERLQRSAGADGERRNRAAWGLLHRLATKQGREQYYDPKTGFSVFTATALKPKACCGFTCRHCPHGNGPTGLSSAAADQKLCTVASNW</sequence>